<comment type="caution">
    <text evidence="1">The sequence shown here is derived from an EMBL/GenBank/DDBJ whole genome shotgun (WGS) entry which is preliminary data.</text>
</comment>
<accession>A0ACC2I6Y0</accession>
<dbReference type="Proteomes" id="UP001153334">
    <property type="component" value="Unassembled WGS sequence"/>
</dbReference>
<name>A0ACC2I6Y0_9PEZI</name>
<proteinExistence type="predicted"/>
<evidence type="ECO:0000313" key="1">
    <source>
        <dbReference type="EMBL" id="KAJ8110939.1"/>
    </source>
</evidence>
<organism evidence="1 2">
    <name type="scientific">Nemania bipapillata</name>
    <dbReference type="NCBI Taxonomy" id="110536"/>
    <lineage>
        <taxon>Eukaryota</taxon>
        <taxon>Fungi</taxon>
        <taxon>Dikarya</taxon>
        <taxon>Ascomycota</taxon>
        <taxon>Pezizomycotina</taxon>
        <taxon>Sordariomycetes</taxon>
        <taxon>Xylariomycetidae</taxon>
        <taxon>Xylariales</taxon>
        <taxon>Xylariaceae</taxon>
        <taxon>Nemania</taxon>
    </lineage>
</organism>
<keyword evidence="2" id="KW-1185">Reference proteome</keyword>
<sequence length="435" mass="49234">MAACGIIACNCWDGSAYIAEKNPNAGGKEGHTWHTLYRPYDNVLTAGFNYYFIVDKPDNCYPVVAGFDHWRFPHGSLPSLWQVIARRRMDNTDLAEAVTDNVGSKTTCDSTGEVGCVETIGLARVAPFSNKTWFESNQMEKYNRLQSTMRRNTNVQILHCELGEFFGESWLSSTGLDDLGQISKRLEIHPSIILQRILSESDSQRNGDQDGKLQAPIIQCEHLFARFAFNILSNKNYKFLRGNEEYTVCFFDFEKGEQYTTNLHSDAIVERRKRISPMASRIRNTSLNNTKTLPNGQTTETSWGDDSSSDSGDSSKNPYEYEGVIRGRARRRSDRYYQLRALRDGDQQHRDNVQLENPTPDTQRMGNKGSISTISLTSSVTMSSFGMSYATPTSGMKVDHEKKAAPAANRVNPKRPRDEDEDQDETQPPKRPRQT</sequence>
<dbReference type="EMBL" id="JAPESX010001859">
    <property type="protein sequence ID" value="KAJ8110939.1"/>
    <property type="molecule type" value="Genomic_DNA"/>
</dbReference>
<protein>
    <submittedName>
        <fullName evidence="1">Uncharacterized protein</fullName>
    </submittedName>
</protein>
<gene>
    <name evidence="1" type="ORF">ONZ43_g5743</name>
</gene>
<evidence type="ECO:0000313" key="2">
    <source>
        <dbReference type="Proteomes" id="UP001153334"/>
    </source>
</evidence>
<reference evidence="1" key="1">
    <citation type="submission" date="2022-11" db="EMBL/GenBank/DDBJ databases">
        <title>Genome Sequence of Nemania bipapillata.</title>
        <authorList>
            <person name="Buettner E."/>
        </authorList>
    </citation>
    <scope>NUCLEOTIDE SEQUENCE</scope>
    <source>
        <strain evidence="1">CP14</strain>
    </source>
</reference>